<feature type="transmembrane region" description="Helical" evidence="8">
    <location>
        <begin position="124"/>
        <end position="144"/>
    </location>
</feature>
<keyword evidence="10" id="KW-1185">Reference proteome</keyword>
<feature type="transmembrane region" description="Helical" evidence="8">
    <location>
        <begin position="87"/>
        <end position="112"/>
    </location>
</feature>
<evidence type="ECO:0000313" key="9">
    <source>
        <dbReference type="EMBL" id="TKK68215.1"/>
    </source>
</evidence>
<keyword evidence="4 8" id="KW-0812">Transmembrane</keyword>
<evidence type="ECO:0000313" key="10">
    <source>
        <dbReference type="Proteomes" id="UP000305848"/>
    </source>
</evidence>
<evidence type="ECO:0000256" key="6">
    <source>
        <dbReference type="ARBA" id="ARBA00022989"/>
    </source>
</evidence>
<feature type="transmembrane region" description="Helical" evidence="8">
    <location>
        <begin position="164"/>
        <end position="181"/>
    </location>
</feature>
<comment type="caution">
    <text evidence="9">The sequence shown here is derived from an EMBL/GenBank/DDBJ whole genome shotgun (WGS) entry which is preliminary data.</text>
</comment>
<comment type="subcellular location">
    <subcellularLocation>
        <location evidence="1">Cell membrane</location>
        <topology evidence="1">Multi-pass membrane protein</topology>
    </subcellularLocation>
</comment>
<dbReference type="OrthoDB" id="793901at2"/>
<keyword evidence="7 8" id="KW-0472">Membrane</keyword>
<organism evidence="9 10">
    <name type="scientific">Ilyomonas limi</name>
    <dbReference type="NCBI Taxonomy" id="2575867"/>
    <lineage>
        <taxon>Bacteria</taxon>
        <taxon>Pseudomonadati</taxon>
        <taxon>Bacteroidota</taxon>
        <taxon>Chitinophagia</taxon>
        <taxon>Chitinophagales</taxon>
        <taxon>Chitinophagaceae</taxon>
        <taxon>Ilyomonas</taxon>
    </lineage>
</organism>
<sequence length="194" mass="21387">MTIRPLDIFGKGNFNTIQFLAVFALLSFAFYAYIGVTVPGGKIYFPVLAHYFDVVSWFAALLAHGAGALLTLLGYAVKYTYPARLSFATGGGGVSIGYSCLGVQIMAFWIAFVTAHTAAAWYKMKWMAGGVAAIVLLNMMRIALVSLATHNHYISILPFDHHTCFNICAYIVVFILLYYFIRSNNKQQTQAIIA</sequence>
<dbReference type="GO" id="GO:0008233">
    <property type="term" value="F:peptidase activity"/>
    <property type="evidence" value="ECO:0007669"/>
    <property type="project" value="UniProtKB-KW"/>
</dbReference>
<evidence type="ECO:0000256" key="8">
    <source>
        <dbReference type="SAM" id="Phobius"/>
    </source>
</evidence>
<dbReference type="Proteomes" id="UP000305848">
    <property type="component" value="Unassembled WGS sequence"/>
</dbReference>
<name>A0A4U3KZV7_9BACT</name>
<evidence type="ECO:0000256" key="7">
    <source>
        <dbReference type="ARBA" id="ARBA00023136"/>
    </source>
</evidence>
<keyword evidence="5" id="KW-0378">Hydrolase</keyword>
<evidence type="ECO:0000256" key="2">
    <source>
        <dbReference type="ARBA" id="ARBA00022475"/>
    </source>
</evidence>
<proteinExistence type="predicted"/>
<keyword evidence="3" id="KW-0645">Protease</keyword>
<dbReference type="GO" id="GO:0006508">
    <property type="term" value="P:proteolysis"/>
    <property type="evidence" value="ECO:0007669"/>
    <property type="project" value="UniProtKB-KW"/>
</dbReference>
<evidence type="ECO:0000256" key="3">
    <source>
        <dbReference type="ARBA" id="ARBA00022670"/>
    </source>
</evidence>
<protein>
    <submittedName>
        <fullName evidence="9">Exosortase/archaeosortase family protein</fullName>
    </submittedName>
</protein>
<feature type="transmembrane region" description="Helical" evidence="8">
    <location>
        <begin position="12"/>
        <end position="34"/>
    </location>
</feature>
<keyword evidence="2" id="KW-1003">Cell membrane</keyword>
<feature type="transmembrane region" description="Helical" evidence="8">
    <location>
        <begin position="54"/>
        <end position="75"/>
    </location>
</feature>
<gene>
    <name evidence="9" type="ORF">FC093_11300</name>
</gene>
<dbReference type="RefSeq" id="WP_137261895.1">
    <property type="nucleotide sequence ID" value="NZ_SZQL01000008.1"/>
</dbReference>
<dbReference type="AlphaFoldDB" id="A0A4U3KZV7"/>
<keyword evidence="6 8" id="KW-1133">Transmembrane helix</keyword>
<dbReference type="GO" id="GO:0005886">
    <property type="term" value="C:plasma membrane"/>
    <property type="evidence" value="ECO:0007669"/>
    <property type="project" value="UniProtKB-SubCell"/>
</dbReference>
<accession>A0A4U3KZV7</accession>
<evidence type="ECO:0000256" key="5">
    <source>
        <dbReference type="ARBA" id="ARBA00022801"/>
    </source>
</evidence>
<dbReference type="NCBIfam" id="TIGR04178">
    <property type="entry name" value="exo_archaeo"/>
    <property type="match status" value="1"/>
</dbReference>
<dbReference type="EMBL" id="SZQL01000008">
    <property type="protein sequence ID" value="TKK68215.1"/>
    <property type="molecule type" value="Genomic_DNA"/>
</dbReference>
<evidence type="ECO:0000256" key="4">
    <source>
        <dbReference type="ARBA" id="ARBA00022692"/>
    </source>
</evidence>
<reference evidence="9 10" key="1">
    <citation type="submission" date="2019-05" db="EMBL/GenBank/DDBJ databases">
        <title>Panacibacter sp. strain 17mud1-8 Genome sequencing and assembly.</title>
        <authorList>
            <person name="Chhetri G."/>
        </authorList>
    </citation>
    <scope>NUCLEOTIDE SEQUENCE [LARGE SCALE GENOMIC DNA]</scope>
    <source>
        <strain evidence="9 10">17mud1-8</strain>
    </source>
</reference>
<dbReference type="InterPro" id="IPR026392">
    <property type="entry name" value="Exo/Archaeosortase_dom"/>
</dbReference>
<evidence type="ECO:0000256" key="1">
    <source>
        <dbReference type="ARBA" id="ARBA00004651"/>
    </source>
</evidence>